<keyword evidence="9" id="KW-0413">Isomerase</keyword>
<dbReference type="RefSeq" id="WP_022287819.1">
    <property type="nucleotide sequence ID" value="NZ_JAOQJZ010000012.1"/>
</dbReference>
<evidence type="ECO:0000256" key="11">
    <source>
        <dbReference type="NCBIfam" id="TIGR00665"/>
    </source>
</evidence>
<dbReference type="InterPro" id="IPR007692">
    <property type="entry name" value="DNA_helicase_DnaB"/>
</dbReference>
<keyword evidence="15" id="KW-1185">Reference proteome</keyword>
<dbReference type="GO" id="GO:0016787">
    <property type="term" value="F:hydrolase activity"/>
    <property type="evidence" value="ECO:0007669"/>
    <property type="project" value="UniProtKB-KW"/>
</dbReference>
<organism evidence="14 15">
    <name type="scientific">Hominimerdicola aceti</name>
    <dbReference type="NCBI Taxonomy" id="2981726"/>
    <lineage>
        <taxon>Bacteria</taxon>
        <taxon>Bacillati</taxon>
        <taxon>Bacillota</taxon>
        <taxon>Clostridia</taxon>
        <taxon>Eubacteriales</taxon>
        <taxon>Oscillospiraceae</taxon>
        <taxon>Hominimerdicola</taxon>
    </lineage>
</organism>
<feature type="domain" description="SF4 helicase" evidence="13">
    <location>
        <begin position="189"/>
        <end position="450"/>
    </location>
</feature>
<evidence type="ECO:0000256" key="12">
    <source>
        <dbReference type="RuleBase" id="RU362085"/>
    </source>
</evidence>
<evidence type="ECO:0000256" key="7">
    <source>
        <dbReference type="ARBA" id="ARBA00022840"/>
    </source>
</evidence>
<dbReference type="PROSITE" id="PS51199">
    <property type="entry name" value="SF4_HELICASE"/>
    <property type="match status" value="1"/>
</dbReference>
<keyword evidence="8 12" id="KW-0238">DNA-binding</keyword>
<dbReference type="CDD" id="cd00984">
    <property type="entry name" value="DnaB_C"/>
    <property type="match status" value="1"/>
</dbReference>
<evidence type="ECO:0000256" key="10">
    <source>
        <dbReference type="ARBA" id="ARBA00048954"/>
    </source>
</evidence>
<dbReference type="NCBIfam" id="TIGR00665">
    <property type="entry name" value="DnaB"/>
    <property type="match status" value="1"/>
</dbReference>
<comment type="function">
    <text evidence="12">The main replicative DNA helicase, it participates in initiation and elongation during chromosome replication. Travels ahead of the DNA replisome, separating dsDNA into templates for DNA synthesis. A processive ATP-dependent 5'-3' DNA helicase it has DNA-dependent ATPase activity.</text>
</comment>
<dbReference type="Pfam" id="PF03796">
    <property type="entry name" value="DnaB_C"/>
    <property type="match status" value="1"/>
</dbReference>
<dbReference type="GO" id="GO:0005524">
    <property type="term" value="F:ATP binding"/>
    <property type="evidence" value="ECO:0007669"/>
    <property type="project" value="UniProtKB-UniRule"/>
</dbReference>
<dbReference type="PANTHER" id="PTHR30153">
    <property type="entry name" value="REPLICATIVE DNA HELICASE DNAB"/>
    <property type="match status" value="1"/>
</dbReference>
<dbReference type="Gene3D" id="1.10.860.10">
    <property type="entry name" value="DNAb Helicase, Chain A"/>
    <property type="match status" value="1"/>
</dbReference>
<dbReference type="InterPro" id="IPR027417">
    <property type="entry name" value="P-loop_NTPase"/>
</dbReference>
<evidence type="ECO:0000256" key="2">
    <source>
        <dbReference type="ARBA" id="ARBA00022515"/>
    </source>
</evidence>
<keyword evidence="7 12" id="KW-0067">ATP-binding</keyword>
<keyword evidence="2 12" id="KW-0639">Primosome</keyword>
<dbReference type="Gene3D" id="3.40.50.300">
    <property type="entry name" value="P-loop containing nucleotide triphosphate hydrolases"/>
    <property type="match status" value="1"/>
</dbReference>
<dbReference type="InterPro" id="IPR036185">
    <property type="entry name" value="DNA_heli_DnaB-like_N_sf"/>
</dbReference>
<evidence type="ECO:0000313" key="15">
    <source>
        <dbReference type="Proteomes" id="UP001208131"/>
    </source>
</evidence>
<dbReference type="GO" id="GO:0005829">
    <property type="term" value="C:cytosol"/>
    <property type="evidence" value="ECO:0007669"/>
    <property type="project" value="TreeGrafter"/>
</dbReference>
<evidence type="ECO:0000256" key="9">
    <source>
        <dbReference type="ARBA" id="ARBA00023235"/>
    </source>
</evidence>
<name>A0AAE3IJL6_9FIRM</name>
<evidence type="ECO:0000256" key="3">
    <source>
        <dbReference type="ARBA" id="ARBA00022705"/>
    </source>
</evidence>
<dbReference type="SUPFAM" id="SSF52540">
    <property type="entry name" value="P-loop containing nucleoside triphosphate hydrolases"/>
    <property type="match status" value="1"/>
</dbReference>
<evidence type="ECO:0000259" key="13">
    <source>
        <dbReference type="PROSITE" id="PS51199"/>
    </source>
</evidence>
<dbReference type="GO" id="GO:0003677">
    <property type="term" value="F:DNA binding"/>
    <property type="evidence" value="ECO:0007669"/>
    <property type="project" value="UniProtKB-UniRule"/>
</dbReference>
<dbReference type="PANTHER" id="PTHR30153:SF2">
    <property type="entry name" value="REPLICATIVE DNA HELICASE"/>
    <property type="match status" value="1"/>
</dbReference>
<proteinExistence type="inferred from homology"/>
<comment type="similarity">
    <text evidence="1 12">Belongs to the helicase family. DnaB subfamily.</text>
</comment>
<keyword evidence="3 12" id="KW-0235">DNA replication</keyword>
<dbReference type="EC" id="5.6.2.3" evidence="11 12"/>
<dbReference type="GO" id="GO:0006269">
    <property type="term" value="P:DNA replication, synthesis of primer"/>
    <property type="evidence" value="ECO:0007669"/>
    <property type="project" value="UniProtKB-UniRule"/>
</dbReference>
<dbReference type="EMBL" id="JAOQJZ010000012">
    <property type="protein sequence ID" value="MCU6706507.1"/>
    <property type="molecule type" value="Genomic_DNA"/>
</dbReference>
<evidence type="ECO:0000256" key="5">
    <source>
        <dbReference type="ARBA" id="ARBA00022801"/>
    </source>
</evidence>
<dbReference type="InterPro" id="IPR016136">
    <property type="entry name" value="DNA_helicase_N/primase_C"/>
</dbReference>
<keyword evidence="5 12" id="KW-0378">Hydrolase</keyword>
<evidence type="ECO:0000256" key="6">
    <source>
        <dbReference type="ARBA" id="ARBA00022806"/>
    </source>
</evidence>
<reference evidence="14 15" key="1">
    <citation type="journal article" date="2021" name="ISME Commun">
        <title>Automated analysis of genomic sequences facilitates high-throughput and comprehensive description of bacteria.</title>
        <authorList>
            <person name="Hitch T.C.A."/>
        </authorList>
    </citation>
    <scope>NUCLEOTIDE SEQUENCE [LARGE SCALE GENOMIC DNA]</scope>
    <source>
        <strain evidence="14 15">Sanger_31</strain>
    </source>
</reference>
<dbReference type="SUPFAM" id="SSF48024">
    <property type="entry name" value="N-terminal domain of DnaB helicase"/>
    <property type="match status" value="1"/>
</dbReference>
<dbReference type="GO" id="GO:0043139">
    <property type="term" value="F:5'-3' DNA helicase activity"/>
    <property type="evidence" value="ECO:0007669"/>
    <property type="project" value="UniProtKB-EC"/>
</dbReference>
<comment type="caution">
    <text evidence="14">The sequence shown here is derived from an EMBL/GenBank/DDBJ whole genome shotgun (WGS) entry which is preliminary data.</text>
</comment>
<dbReference type="Pfam" id="PF00772">
    <property type="entry name" value="DnaB"/>
    <property type="match status" value="1"/>
</dbReference>
<keyword evidence="6 12" id="KW-0347">Helicase</keyword>
<comment type="catalytic activity">
    <reaction evidence="10 12">
        <text>ATP + H2O = ADP + phosphate + H(+)</text>
        <dbReference type="Rhea" id="RHEA:13065"/>
        <dbReference type="ChEBI" id="CHEBI:15377"/>
        <dbReference type="ChEBI" id="CHEBI:15378"/>
        <dbReference type="ChEBI" id="CHEBI:30616"/>
        <dbReference type="ChEBI" id="CHEBI:43474"/>
        <dbReference type="ChEBI" id="CHEBI:456216"/>
        <dbReference type="EC" id="5.6.2.3"/>
    </reaction>
</comment>
<dbReference type="Proteomes" id="UP001208131">
    <property type="component" value="Unassembled WGS sequence"/>
</dbReference>
<gene>
    <name evidence="14" type="primary">dnaB</name>
    <name evidence="14" type="ORF">OCV57_11305</name>
</gene>
<dbReference type="GO" id="GO:1990077">
    <property type="term" value="C:primosome complex"/>
    <property type="evidence" value="ECO:0007669"/>
    <property type="project" value="UniProtKB-UniRule"/>
</dbReference>
<evidence type="ECO:0000256" key="1">
    <source>
        <dbReference type="ARBA" id="ARBA00008428"/>
    </source>
</evidence>
<keyword evidence="4 12" id="KW-0547">Nucleotide-binding</keyword>
<dbReference type="InterPro" id="IPR007693">
    <property type="entry name" value="DNA_helicase_DnaB-like_N"/>
</dbReference>
<evidence type="ECO:0000256" key="8">
    <source>
        <dbReference type="ARBA" id="ARBA00023125"/>
    </source>
</evidence>
<dbReference type="InterPro" id="IPR007694">
    <property type="entry name" value="DNA_helicase_DnaB-like_C"/>
</dbReference>
<sequence>MADNFRGLTTGATLGRELPFSQEAEEAVLGGVLRDPSVLPKVIEILKPESFYRPQHQQLFTIIVRMFTTGSKEDLITVINEAVTMGVFETSAMAKNYLLGIMEMVPSTDNIESYCKIIEEKARVRSLINAANQILEKAYDGGEDSQTQLDAAEQSIFEIRQGRDVQGLTRISDVIVDTFEHLQEISGPDAGEHLGAKTGFGQLDAITTGLNRTDLIIIAARPAMGKSAFALNIAVNTCKATKRDVVIFSLEMGKEQLVSRMLASEALVNNTLLRSGNLEPSDWEKIAGAADTLSQLPIYFDDGAGCTVPQMKAKLRRMRNLGLVVIDYIQLMQSANKNASRVEAVSEITRSLKLMAKELNVPVIALSQLSRSSEKRDDKRPILSDLRESGSIEQDADIIMFLYRDAYYSDEGDKSVAECIVAKNRHGQTDKVQLGWIGEYTLFRGLDFRRDDE</sequence>
<evidence type="ECO:0000313" key="14">
    <source>
        <dbReference type="EMBL" id="MCU6706507.1"/>
    </source>
</evidence>
<evidence type="ECO:0000256" key="4">
    <source>
        <dbReference type="ARBA" id="ARBA00022741"/>
    </source>
</evidence>
<protein>
    <recommendedName>
        <fullName evidence="11 12">Replicative DNA helicase</fullName>
        <ecNumber evidence="11 12">5.6.2.3</ecNumber>
    </recommendedName>
</protein>
<accession>A0AAE3IJL6</accession>
<dbReference type="AlphaFoldDB" id="A0AAE3IJL6"/>